<reference evidence="2 3" key="1">
    <citation type="submission" date="2024-01" db="EMBL/GenBank/DDBJ databases">
        <title>Genome assemblies of Stephania.</title>
        <authorList>
            <person name="Yang L."/>
        </authorList>
    </citation>
    <scope>NUCLEOTIDE SEQUENCE [LARGE SCALE GENOMIC DNA]</scope>
    <source>
        <strain evidence="2">JXDWG</strain>
        <tissue evidence="2">Leaf</tissue>
    </source>
</reference>
<dbReference type="Proteomes" id="UP001419268">
    <property type="component" value="Unassembled WGS sequence"/>
</dbReference>
<name>A0AAP0HN09_9MAGN</name>
<dbReference type="Pfam" id="PF09117">
    <property type="entry name" value="MiAMP1"/>
    <property type="match status" value="1"/>
</dbReference>
<evidence type="ECO:0000313" key="3">
    <source>
        <dbReference type="Proteomes" id="UP001419268"/>
    </source>
</evidence>
<dbReference type="AlphaFoldDB" id="A0AAP0HN09"/>
<dbReference type="InterPro" id="IPR015201">
    <property type="entry name" value="Antimicrobial_MiAMP1"/>
</dbReference>
<evidence type="ECO:0008006" key="4">
    <source>
        <dbReference type="Google" id="ProtNLM"/>
    </source>
</evidence>
<evidence type="ECO:0000256" key="1">
    <source>
        <dbReference type="SAM" id="SignalP"/>
    </source>
</evidence>
<dbReference type="GO" id="GO:0006952">
    <property type="term" value="P:defense response"/>
    <property type="evidence" value="ECO:0007669"/>
    <property type="project" value="InterPro"/>
</dbReference>
<dbReference type="Gene3D" id="2.60.20.30">
    <property type="match status" value="1"/>
</dbReference>
<gene>
    <name evidence="2" type="ORF">Scep_026252</name>
</gene>
<keyword evidence="3" id="KW-1185">Reference proteome</keyword>
<proteinExistence type="predicted"/>
<feature type="signal peptide" evidence="1">
    <location>
        <begin position="1"/>
        <end position="28"/>
    </location>
</feature>
<evidence type="ECO:0000313" key="2">
    <source>
        <dbReference type="EMBL" id="KAK9094783.1"/>
    </source>
</evidence>
<protein>
    <recommendedName>
        <fullName evidence="4">Antimicrobial peptide 1</fullName>
    </recommendedName>
</protein>
<keyword evidence="1" id="KW-0732">Signal</keyword>
<dbReference type="InterPro" id="IPR011024">
    <property type="entry name" value="G_crystallin-like"/>
</dbReference>
<feature type="chain" id="PRO_5042944975" description="Antimicrobial peptide 1" evidence="1">
    <location>
        <begin position="29"/>
        <end position="106"/>
    </location>
</feature>
<dbReference type="InterPro" id="IPR015791">
    <property type="entry name" value="Antimic/Inh_G_crystallin-like"/>
</dbReference>
<dbReference type="EMBL" id="JBBNAG010000011">
    <property type="protein sequence ID" value="KAK9094783.1"/>
    <property type="molecule type" value="Genomic_DNA"/>
</dbReference>
<sequence>MASSTLSAFAMAMLFSALLIATIDMANASNLDVWSGPGCNNRADRYIACGCHNIDPGLHGGWAFSYNGPPAFMYNQANCRGVSVRKLSRGARDCNPFPWQSMFIQC</sequence>
<accession>A0AAP0HN09</accession>
<organism evidence="2 3">
    <name type="scientific">Stephania cephalantha</name>
    <dbReference type="NCBI Taxonomy" id="152367"/>
    <lineage>
        <taxon>Eukaryota</taxon>
        <taxon>Viridiplantae</taxon>
        <taxon>Streptophyta</taxon>
        <taxon>Embryophyta</taxon>
        <taxon>Tracheophyta</taxon>
        <taxon>Spermatophyta</taxon>
        <taxon>Magnoliopsida</taxon>
        <taxon>Ranunculales</taxon>
        <taxon>Menispermaceae</taxon>
        <taxon>Menispermoideae</taxon>
        <taxon>Cissampelideae</taxon>
        <taxon>Stephania</taxon>
    </lineage>
</organism>
<comment type="caution">
    <text evidence="2">The sequence shown here is derived from an EMBL/GenBank/DDBJ whole genome shotgun (WGS) entry which is preliminary data.</text>
</comment>
<dbReference type="GO" id="GO:0045926">
    <property type="term" value="P:negative regulation of growth"/>
    <property type="evidence" value="ECO:0007669"/>
    <property type="project" value="InterPro"/>
</dbReference>
<dbReference type="SUPFAM" id="SSF49695">
    <property type="entry name" value="gamma-Crystallin-like"/>
    <property type="match status" value="1"/>
</dbReference>